<evidence type="ECO:0000256" key="2">
    <source>
        <dbReference type="ARBA" id="ARBA00022670"/>
    </source>
</evidence>
<comment type="caution">
    <text evidence="8">The sequence shown here is derived from an EMBL/GenBank/DDBJ whole genome shotgun (WGS) entry which is preliminary data.</text>
</comment>
<feature type="compositionally biased region" description="Basic and acidic residues" evidence="6">
    <location>
        <begin position="436"/>
        <end position="447"/>
    </location>
</feature>
<dbReference type="PANTHER" id="PTHR32060:SF30">
    <property type="entry name" value="CARBOXY-TERMINAL PROCESSING PROTEASE CTPA"/>
    <property type="match status" value="1"/>
</dbReference>
<sequence>MNAQLKEMVESMKKAGLVLSGAAAGVMLSLGITAYADRNGEAKSAIPLEDLQKFSQVLGLIKNNYVDDVTDKKIIENAISGMVRELDPHSAYFSEKDFEDLKEGISGKFTGLGIEVQGGKGVVQVISPIEDSPAFKAGIQSGDTIVKINDKAVSSMRGLTEAISLMRGKAGETVRLTVVRKGESKPLIFNIVRAEIKSQSVKGKIIEPGYGWIRVTQFQEPTLRDFVAKAKELYAQGKLKGLVLDLRNDPGGSLDTAVGVSAAFLPKDVTVVSSKGLHTEPEVRKATPMDYARGGPDVLQSLPNDLKDVPLVVLVNGGSASASEIVAGALQDHKRATVMGSQTFGKGSVQQVIPLDREGKTGVKLTIARYYTPSGKSIQARGVIPDVLVDDNANGKNGRYSRESDLPGHLSNDSGVQEDKPRDVWDEWAKEEDEDKKDPKAKDDAPRFGEAGDFPLQQALNHLKGIPVQTAKKKQ</sequence>
<keyword evidence="4 5" id="KW-0720">Serine protease</keyword>
<evidence type="ECO:0000313" key="9">
    <source>
        <dbReference type="Proteomes" id="UP000294480"/>
    </source>
</evidence>
<feature type="region of interest" description="Disordered" evidence="6">
    <location>
        <begin position="390"/>
        <end position="475"/>
    </location>
</feature>
<dbReference type="PANTHER" id="PTHR32060">
    <property type="entry name" value="TAIL-SPECIFIC PROTEASE"/>
    <property type="match status" value="1"/>
</dbReference>
<organism evidence="8 9">
    <name type="scientific">Hydromonas duriensis</name>
    <dbReference type="NCBI Taxonomy" id="1527608"/>
    <lineage>
        <taxon>Bacteria</taxon>
        <taxon>Pseudomonadati</taxon>
        <taxon>Pseudomonadota</taxon>
        <taxon>Betaproteobacteria</taxon>
        <taxon>Burkholderiales</taxon>
        <taxon>Burkholderiaceae</taxon>
        <taxon>Hydromonas</taxon>
    </lineage>
</organism>
<name>A0A4R6Y7Z4_9BURK</name>
<keyword evidence="3 5" id="KW-0378">Hydrolase</keyword>
<dbReference type="GO" id="GO:0008236">
    <property type="term" value="F:serine-type peptidase activity"/>
    <property type="evidence" value="ECO:0007669"/>
    <property type="project" value="UniProtKB-KW"/>
</dbReference>
<dbReference type="Proteomes" id="UP000294480">
    <property type="component" value="Unassembled WGS sequence"/>
</dbReference>
<dbReference type="Gene3D" id="3.30.750.44">
    <property type="match status" value="1"/>
</dbReference>
<dbReference type="GO" id="GO:0007165">
    <property type="term" value="P:signal transduction"/>
    <property type="evidence" value="ECO:0007669"/>
    <property type="project" value="TreeGrafter"/>
</dbReference>
<dbReference type="SMART" id="SM00228">
    <property type="entry name" value="PDZ"/>
    <property type="match status" value="1"/>
</dbReference>
<dbReference type="PROSITE" id="PS50106">
    <property type="entry name" value="PDZ"/>
    <property type="match status" value="1"/>
</dbReference>
<feature type="compositionally biased region" description="Basic and acidic residues" evidence="6">
    <location>
        <begin position="417"/>
        <end position="428"/>
    </location>
</feature>
<keyword evidence="9" id="KW-1185">Reference proteome</keyword>
<dbReference type="EMBL" id="SNZE01000009">
    <property type="protein sequence ID" value="TDR31489.1"/>
    <property type="molecule type" value="Genomic_DNA"/>
</dbReference>
<evidence type="ECO:0000256" key="4">
    <source>
        <dbReference type="ARBA" id="ARBA00022825"/>
    </source>
</evidence>
<dbReference type="InterPro" id="IPR036034">
    <property type="entry name" value="PDZ_sf"/>
</dbReference>
<feature type="domain" description="PDZ" evidence="7">
    <location>
        <begin position="98"/>
        <end position="167"/>
    </location>
</feature>
<proteinExistence type="inferred from homology"/>
<dbReference type="Pfam" id="PF03572">
    <property type="entry name" value="Peptidase_S41"/>
    <property type="match status" value="1"/>
</dbReference>
<evidence type="ECO:0000256" key="6">
    <source>
        <dbReference type="SAM" id="MobiDB-lite"/>
    </source>
</evidence>
<evidence type="ECO:0000256" key="1">
    <source>
        <dbReference type="ARBA" id="ARBA00009179"/>
    </source>
</evidence>
<dbReference type="InterPro" id="IPR004447">
    <property type="entry name" value="Peptidase_S41A"/>
</dbReference>
<dbReference type="InterPro" id="IPR029045">
    <property type="entry name" value="ClpP/crotonase-like_dom_sf"/>
</dbReference>
<reference evidence="8 9" key="1">
    <citation type="submission" date="2019-03" db="EMBL/GenBank/DDBJ databases">
        <title>Genomic Encyclopedia of Type Strains, Phase IV (KMG-IV): sequencing the most valuable type-strain genomes for metagenomic binning, comparative biology and taxonomic classification.</title>
        <authorList>
            <person name="Goeker M."/>
        </authorList>
    </citation>
    <scope>NUCLEOTIDE SEQUENCE [LARGE SCALE GENOMIC DNA]</scope>
    <source>
        <strain evidence="8 9">DSM 102852</strain>
    </source>
</reference>
<dbReference type="GO" id="GO:0004175">
    <property type="term" value="F:endopeptidase activity"/>
    <property type="evidence" value="ECO:0007669"/>
    <property type="project" value="TreeGrafter"/>
</dbReference>
<dbReference type="Gene3D" id="3.90.226.10">
    <property type="entry name" value="2-enoyl-CoA Hydratase, Chain A, domain 1"/>
    <property type="match status" value="1"/>
</dbReference>
<evidence type="ECO:0000256" key="3">
    <source>
        <dbReference type="ARBA" id="ARBA00022801"/>
    </source>
</evidence>
<dbReference type="Gene3D" id="2.30.42.10">
    <property type="match status" value="1"/>
</dbReference>
<dbReference type="InterPro" id="IPR005151">
    <property type="entry name" value="Tail-specific_protease"/>
</dbReference>
<dbReference type="SMART" id="SM00245">
    <property type="entry name" value="TSPc"/>
    <property type="match status" value="1"/>
</dbReference>
<dbReference type="Pfam" id="PF22694">
    <property type="entry name" value="CtpB_N-like"/>
    <property type="match status" value="1"/>
</dbReference>
<accession>A0A4R6Y7Z4</accession>
<gene>
    <name evidence="8" type="ORF">DFR44_1096</name>
</gene>
<dbReference type="SUPFAM" id="SSF52096">
    <property type="entry name" value="ClpP/crotonase"/>
    <property type="match status" value="1"/>
</dbReference>
<dbReference type="SUPFAM" id="SSF50156">
    <property type="entry name" value="PDZ domain-like"/>
    <property type="match status" value="1"/>
</dbReference>
<dbReference type="Pfam" id="PF13180">
    <property type="entry name" value="PDZ_2"/>
    <property type="match status" value="1"/>
</dbReference>
<comment type="similarity">
    <text evidence="1 5">Belongs to the peptidase S41A family.</text>
</comment>
<dbReference type="CDD" id="cd07560">
    <property type="entry name" value="Peptidase_S41_CPP"/>
    <property type="match status" value="1"/>
</dbReference>
<dbReference type="NCBIfam" id="TIGR00225">
    <property type="entry name" value="prc"/>
    <property type="match status" value="1"/>
</dbReference>
<evidence type="ECO:0000256" key="5">
    <source>
        <dbReference type="RuleBase" id="RU004404"/>
    </source>
</evidence>
<dbReference type="FunFam" id="2.30.42.10:FF:000063">
    <property type="entry name" value="Peptidase, S41 family"/>
    <property type="match status" value="1"/>
</dbReference>
<dbReference type="InterPro" id="IPR001478">
    <property type="entry name" value="PDZ"/>
</dbReference>
<dbReference type="InterPro" id="IPR055210">
    <property type="entry name" value="CtpA/B_N"/>
</dbReference>
<evidence type="ECO:0000259" key="7">
    <source>
        <dbReference type="PROSITE" id="PS50106"/>
    </source>
</evidence>
<evidence type="ECO:0000313" key="8">
    <source>
        <dbReference type="EMBL" id="TDR31489.1"/>
    </source>
</evidence>
<dbReference type="CDD" id="cd06782">
    <property type="entry name" value="cpPDZ_CPP-like"/>
    <property type="match status" value="1"/>
</dbReference>
<keyword evidence="2 5" id="KW-0645">Protease</keyword>
<dbReference type="GO" id="GO:0030288">
    <property type="term" value="C:outer membrane-bounded periplasmic space"/>
    <property type="evidence" value="ECO:0007669"/>
    <property type="project" value="TreeGrafter"/>
</dbReference>
<dbReference type="AlphaFoldDB" id="A0A4R6Y7Z4"/>
<dbReference type="GO" id="GO:0006508">
    <property type="term" value="P:proteolysis"/>
    <property type="evidence" value="ECO:0007669"/>
    <property type="project" value="UniProtKB-KW"/>
</dbReference>
<protein>
    <submittedName>
        <fullName evidence="8">Carboxyl-terminal processing protease</fullName>
    </submittedName>
</protein>